<dbReference type="PROSITE" id="PS51898">
    <property type="entry name" value="TYR_RECOMBINASE"/>
    <property type="match status" value="1"/>
</dbReference>
<sequence>MSLAPNLLRRGANYSWRRRVPTSVICALERNPQDFFESGLYFRKSKIVFQVALGTASPKDARSLAHVLNFQSERMFTMLEQRGLTQDQKALCMRTFYEEEVQRMNLRLAVQHGDTPPRDGAPMLAPTYGQHNSILDQLAGEAFKLLAKYGGGAKFDPNLYPELRARNFSKQEVEDGQFQINLYRQDFFKTTPGLGRFGNPRLNAAAARAEELGIDSSDSVSVNEVRRILLLAKALAHLNSKDSFENEFEALSAVAIEKAKSDSKTFANSVFSVSNENRSVSAPSERENLATPKTEEPRSTYSSLLPDILQLHISDKLSENASMKTINQITQCTHLFTEITEVRDLREIRQSHLASFVDTMRRIPSLYRRSPKEKEKPIKQIIAEADQKEESIKRFSADTINRNLTFINGLIKSAAMRGIEADSKINISILKQKKPKDAEPPRDPFTKSDIQSLFQAPLWQGCQSRTVRTRPGNRVFKDEYYWLPILGAFTGARRAEIAGLRRNEIIQVDGIWCIDIRKNDVRRIKNSTSKRCVPIHSQILELGFLEYAKPSPNSKEPIFPRFKKQKADEEHGQEIGYTFRKLVDEWVENPKKKCFHSLRHYISTTLGNNPEVSLLFKDEVLGHRSPGIGNSRYYGGTEIQNLKAAIESLPRISALED</sequence>
<name>A0A850QF52_9RHOB</name>
<evidence type="ECO:0000256" key="1">
    <source>
        <dbReference type="ARBA" id="ARBA00023172"/>
    </source>
</evidence>
<dbReference type="Gene3D" id="1.10.443.10">
    <property type="entry name" value="Intergrase catalytic core"/>
    <property type="match status" value="1"/>
</dbReference>
<keyword evidence="1" id="KW-0233">DNA recombination</keyword>
<dbReference type="Pfam" id="PF20172">
    <property type="entry name" value="DUF6538"/>
    <property type="match status" value="1"/>
</dbReference>
<reference evidence="4 5" key="1">
    <citation type="submission" date="2020-04" db="EMBL/GenBank/DDBJ databases">
        <title>Donghicola sp., a member of the Rhodobacteraceae family isolated from mangrove forest in Thailand.</title>
        <authorList>
            <person name="Charoenyingcharoen P."/>
            <person name="Yukphan P."/>
        </authorList>
    </citation>
    <scope>NUCLEOTIDE SEQUENCE [LARGE SCALE GENOMIC DNA]</scope>
    <source>
        <strain evidence="4 5">B5-SW-15</strain>
    </source>
</reference>
<dbReference type="GO" id="GO:0003677">
    <property type="term" value="F:DNA binding"/>
    <property type="evidence" value="ECO:0007669"/>
    <property type="project" value="InterPro"/>
</dbReference>
<protein>
    <submittedName>
        <fullName evidence="4">Site-specific integrase</fullName>
    </submittedName>
</protein>
<feature type="domain" description="Tyr recombinase" evidence="3">
    <location>
        <begin position="440"/>
        <end position="647"/>
    </location>
</feature>
<dbReference type="EMBL" id="JABCJE010000019">
    <property type="protein sequence ID" value="NVO25590.1"/>
    <property type="molecule type" value="Genomic_DNA"/>
</dbReference>
<dbReference type="GO" id="GO:0015074">
    <property type="term" value="P:DNA integration"/>
    <property type="evidence" value="ECO:0007669"/>
    <property type="project" value="InterPro"/>
</dbReference>
<organism evidence="4 5">
    <name type="scientific">Donghicola mangrovi</name>
    <dbReference type="NCBI Taxonomy" id="2729614"/>
    <lineage>
        <taxon>Bacteria</taxon>
        <taxon>Pseudomonadati</taxon>
        <taxon>Pseudomonadota</taxon>
        <taxon>Alphaproteobacteria</taxon>
        <taxon>Rhodobacterales</taxon>
        <taxon>Roseobacteraceae</taxon>
        <taxon>Donghicola</taxon>
    </lineage>
</organism>
<evidence type="ECO:0000256" key="2">
    <source>
        <dbReference type="SAM" id="MobiDB-lite"/>
    </source>
</evidence>
<dbReference type="InterPro" id="IPR002104">
    <property type="entry name" value="Integrase_catalytic"/>
</dbReference>
<dbReference type="SUPFAM" id="SSF56349">
    <property type="entry name" value="DNA breaking-rejoining enzymes"/>
    <property type="match status" value="1"/>
</dbReference>
<dbReference type="GO" id="GO:0006310">
    <property type="term" value="P:DNA recombination"/>
    <property type="evidence" value="ECO:0007669"/>
    <property type="project" value="UniProtKB-KW"/>
</dbReference>
<accession>A0A850QF52</accession>
<dbReference type="Pfam" id="PF00589">
    <property type="entry name" value="Phage_integrase"/>
    <property type="match status" value="1"/>
</dbReference>
<comment type="caution">
    <text evidence="4">The sequence shown here is derived from an EMBL/GenBank/DDBJ whole genome shotgun (WGS) entry which is preliminary data.</text>
</comment>
<dbReference type="CDD" id="cd01184">
    <property type="entry name" value="INT_C_like_1"/>
    <property type="match status" value="1"/>
</dbReference>
<gene>
    <name evidence="4" type="ORF">HJ536_19745</name>
</gene>
<dbReference type="AlphaFoldDB" id="A0A850QF52"/>
<proteinExistence type="predicted"/>
<dbReference type="Proteomes" id="UP000592216">
    <property type="component" value="Unassembled WGS sequence"/>
</dbReference>
<feature type="compositionally biased region" description="Basic and acidic residues" evidence="2">
    <location>
        <begin position="284"/>
        <end position="298"/>
    </location>
</feature>
<feature type="region of interest" description="Disordered" evidence="2">
    <location>
        <begin position="277"/>
        <end position="299"/>
    </location>
</feature>
<dbReference type="InterPro" id="IPR011010">
    <property type="entry name" value="DNA_brk_join_enz"/>
</dbReference>
<evidence type="ECO:0000313" key="4">
    <source>
        <dbReference type="EMBL" id="NVO25590.1"/>
    </source>
</evidence>
<dbReference type="RefSeq" id="WP_177159118.1">
    <property type="nucleotide sequence ID" value="NZ_JABCJE010000019.1"/>
</dbReference>
<evidence type="ECO:0000259" key="3">
    <source>
        <dbReference type="PROSITE" id="PS51898"/>
    </source>
</evidence>
<dbReference type="InterPro" id="IPR013762">
    <property type="entry name" value="Integrase-like_cat_sf"/>
</dbReference>
<dbReference type="InterPro" id="IPR046668">
    <property type="entry name" value="DUF6538"/>
</dbReference>
<evidence type="ECO:0000313" key="5">
    <source>
        <dbReference type="Proteomes" id="UP000592216"/>
    </source>
</evidence>